<dbReference type="PROSITE" id="PS51767">
    <property type="entry name" value="PEPTIDASE_A1"/>
    <property type="match status" value="1"/>
</dbReference>
<keyword evidence="9" id="KW-0325">Glycoprotein</keyword>
<keyword evidence="7 13" id="KW-0378">Hydrolase</keyword>
<dbReference type="InParanoid" id="A0A1Y2DZP2"/>
<evidence type="ECO:0000256" key="13">
    <source>
        <dbReference type="RuleBase" id="RU000454"/>
    </source>
</evidence>
<keyword evidence="5" id="KW-0732">Signal</keyword>
<dbReference type="PANTHER" id="PTHR47966">
    <property type="entry name" value="BETA-SITE APP-CLEAVING ENZYME, ISOFORM A-RELATED"/>
    <property type="match status" value="1"/>
</dbReference>
<evidence type="ECO:0000313" key="17">
    <source>
        <dbReference type="Proteomes" id="UP000193689"/>
    </source>
</evidence>
<dbReference type="InterPro" id="IPR001969">
    <property type="entry name" value="Aspartic_peptidase_AS"/>
</dbReference>
<dbReference type="AlphaFoldDB" id="A0A1Y2DZP2"/>
<gene>
    <name evidence="16" type="ORF">BCR38DRAFT_342600</name>
</gene>
<dbReference type="EMBL" id="MCFJ01000007">
    <property type="protein sequence ID" value="ORY64095.1"/>
    <property type="molecule type" value="Genomic_DNA"/>
</dbReference>
<feature type="active site" evidence="11">
    <location>
        <position position="88"/>
    </location>
</feature>
<reference evidence="16 17" key="1">
    <citation type="submission" date="2016-07" db="EMBL/GenBank/DDBJ databases">
        <title>Pervasive Adenine N6-methylation of Active Genes in Fungi.</title>
        <authorList>
            <consortium name="DOE Joint Genome Institute"/>
            <person name="Mondo S.J."/>
            <person name="Dannebaum R.O."/>
            <person name="Kuo R.C."/>
            <person name="Labutti K."/>
            <person name="Haridas S."/>
            <person name="Kuo A."/>
            <person name="Salamov A."/>
            <person name="Ahrendt S.R."/>
            <person name="Lipzen A."/>
            <person name="Sullivan W."/>
            <person name="Andreopoulos W.B."/>
            <person name="Clum A."/>
            <person name="Lindquist E."/>
            <person name="Daum C."/>
            <person name="Ramamoorthy G.K."/>
            <person name="Gryganskyi A."/>
            <person name="Culley D."/>
            <person name="Magnuson J.K."/>
            <person name="James T.Y."/>
            <person name="O'Malley M.A."/>
            <person name="Stajich J.E."/>
            <person name="Spatafora J.W."/>
            <person name="Visel A."/>
            <person name="Grigoriev I.V."/>
        </authorList>
    </citation>
    <scope>NUCLEOTIDE SEQUENCE [LARGE SCALE GENOMIC DNA]</scope>
    <source>
        <strain evidence="16 17">CBS 129021</strain>
    </source>
</reference>
<dbReference type="GO" id="GO:0005886">
    <property type="term" value="C:plasma membrane"/>
    <property type="evidence" value="ECO:0007669"/>
    <property type="project" value="UniProtKB-SubCell"/>
</dbReference>
<dbReference type="CDD" id="cd05471">
    <property type="entry name" value="pepsin_like"/>
    <property type="match status" value="1"/>
</dbReference>
<evidence type="ECO:0000256" key="4">
    <source>
        <dbReference type="ARBA" id="ARBA00022670"/>
    </source>
</evidence>
<dbReference type="PRINTS" id="PR00792">
    <property type="entry name" value="PEPSIN"/>
</dbReference>
<evidence type="ECO:0000256" key="8">
    <source>
        <dbReference type="ARBA" id="ARBA00023136"/>
    </source>
</evidence>
<accession>A0A1Y2DZP2</accession>
<keyword evidence="6 13" id="KW-0064">Aspartyl protease</keyword>
<sequence length="468" mass="48310">MAQIDQPTTSKVARIAAALGRKHNSDLPSRTLLRDSSLRTRENDFSVVEAEEPTHSNSAGIDQDGTDFSYFVEAHLGSDATPMYMLVDTGASTTWVMGSKCTSKACAVHNTFGPEDSTSLKQTGDSFSVEYGSGSVGGQMVSDSLQIAGMKVTMPFGVANETSDQFTEFPFDGILGLSGGGGDETTFLEALTEAKTVSSNVFGVSLSRSSDGPNDSEISFGAPNPARYTGDISYTSVVSKNSWAIPMDDVIVNGQSAGVKSQLAYIDTGTTYAFGPPDQVKAIYKAIPGSSSADGVTYTIPCDSKASVALTFSGTSYTVSSKDFMSSSGSGNRCPCNIFGMQVVSGWLLGDMFLKNVYTVFDVDKGRIGFASKATAKGSSTTASSPTGTPTPTVTSGNGATTLTTVTATAGSDMGLGGHQTGTMSTATAATAAATTSTVVVSSSNRHVQSRGFSVLAMCILSTIALAL</sequence>
<dbReference type="STRING" id="1141098.A0A1Y2DZP2"/>
<evidence type="ECO:0000256" key="6">
    <source>
        <dbReference type="ARBA" id="ARBA00022750"/>
    </source>
</evidence>
<evidence type="ECO:0000256" key="3">
    <source>
        <dbReference type="ARBA" id="ARBA00022475"/>
    </source>
</evidence>
<evidence type="ECO:0000259" key="15">
    <source>
        <dbReference type="PROSITE" id="PS51767"/>
    </source>
</evidence>
<feature type="region of interest" description="Disordered" evidence="14">
    <location>
        <begin position="377"/>
        <end position="400"/>
    </location>
</feature>
<evidence type="ECO:0000256" key="7">
    <source>
        <dbReference type="ARBA" id="ARBA00022801"/>
    </source>
</evidence>
<organism evidence="16 17">
    <name type="scientific">Pseudomassariella vexata</name>
    <dbReference type="NCBI Taxonomy" id="1141098"/>
    <lineage>
        <taxon>Eukaryota</taxon>
        <taxon>Fungi</taxon>
        <taxon>Dikarya</taxon>
        <taxon>Ascomycota</taxon>
        <taxon>Pezizomycotina</taxon>
        <taxon>Sordariomycetes</taxon>
        <taxon>Xylariomycetidae</taxon>
        <taxon>Amphisphaeriales</taxon>
        <taxon>Pseudomassariaceae</taxon>
        <taxon>Pseudomassariella</taxon>
    </lineage>
</organism>
<feature type="active site" evidence="11">
    <location>
        <position position="267"/>
    </location>
</feature>
<dbReference type="FunFam" id="2.40.70.10:FF:000085">
    <property type="entry name" value="Aspartic-type endopeptidase (CtsD), putative"/>
    <property type="match status" value="1"/>
</dbReference>
<evidence type="ECO:0000256" key="11">
    <source>
        <dbReference type="PIRSR" id="PIRSR601461-1"/>
    </source>
</evidence>
<dbReference type="Gene3D" id="2.40.70.10">
    <property type="entry name" value="Acid Proteases"/>
    <property type="match status" value="2"/>
</dbReference>
<evidence type="ECO:0000256" key="2">
    <source>
        <dbReference type="ARBA" id="ARBA00007447"/>
    </source>
</evidence>
<dbReference type="FunFam" id="2.40.70.10:FF:000060">
    <property type="entry name" value="Aspartic-type endopeptidase ctsD"/>
    <property type="match status" value="1"/>
</dbReference>
<dbReference type="PANTHER" id="PTHR47966:SF75">
    <property type="entry name" value="ENDOPEPTIDASE (CTSD), PUTATIVE (AFU_ORTHOLOGUE AFUA_4G07040)-RELATED"/>
    <property type="match status" value="1"/>
</dbReference>
<dbReference type="InterPro" id="IPR033121">
    <property type="entry name" value="PEPTIDASE_A1"/>
</dbReference>
<name>A0A1Y2DZP2_9PEZI</name>
<evidence type="ECO:0000256" key="10">
    <source>
        <dbReference type="ARBA" id="ARBA00023288"/>
    </source>
</evidence>
<dbReference type="GO" id="GO:0004190">
    <property type="term" value="F:aspartic-type endopeptidase activity"/>
    <property type="evidence" value="ECO:0007669"/>
    <property type="project" value="UniProtKB-KW"/>
</dbReference>
<dbReference type="OrthoDB" id="660550at2759"/>
<evidence type="ECO:0000256" key="14">
    <source>
        <dbReference type="SAM" id="MobiDB-lite"/>
    </source>
</evidence>
<evidence type="ECO:0000256" key="5">
    <source>
        <dbReference type="ARBA" id="ARBA00022729"/>
    </source>
</evidence>
<dbReference type="RefSeq" id="XP_040715509.1">
    <property type="nucleotide sequence ID" value="XM_040855959.1"/>
</dbReference>
<keyword evidence="12" id="KW-1015">Disulfide bond</keyword>
<dbReference type="Proteomes" id="UP000193689">
    <property type="component" value="Unassembled WGS sequence"/>
</dbReference>
<dbReference type="GO" id="GO:0006508">
    <property type="term" value="P:proteolysis"/>
    <property type="evidence" value="ECO:0007669"/>
    <property type="project" value="UniProtKB-KW"/>
</dbReference>
<comment type="subcellular location">
    <subcellularLocation>
        <location evidence="1">Cell membrane</location>
    </subcellularLocation>
</comment>
<keyword evidence="10" id="KW-0449">Lipoprotein</keyword>
<evidence type="ECO:0000256" key="12">
    <source>
        <dbReference type="PIRSR" id="PIRSR601461-2"/>
    </source>
</evidence>
<dbReference type="InterPro" id="IPR021109">
    <property type="entry name" value="Peptidase_aspartic_dom_sf"/>
</dbReference>
<dbReference type="GeneID" id="63772171"/>
<feature type="domain" description="Peptidase A1" evidence="15">
    <location>
        <begin position="70"/>
        <end position="371"/>
    </location>
</feature>
<evidence type="ECO:0000256" key="9">
    <source>
        <dbReference type="ARBA" id="ARBA00023180"/>
    </source>
</evidence>
<keyword evidence="4 13" id="KW-0645">Protease</keyword>
<evidence type="ECO:0000313" key="16">
    <source>
        <dbReference type="EMBL" id="ORY64095.1"/>
    </source>
</evidence>
<dbReference type="Pfam" id="PF00026">
    <property type="entry name" value="Asp"/>
    <property type="match status" value="1"/>
</dbReference>
<keyword evidence="3" id="KW-1003">Cell membrane</keyword>
<proteinExistence type="inferred from homology"/>
<dbReference type="InterPro" id="IPR034164">
    <property type="entry name" value="Pepsin-like_dom"/>
</dbReference>
<protein>
    <submittedName>
        <fullName evidence="16">Aspartic peptidase domain-containing protein</fullName>
    </submittedName>
</protein>
<dbReference type="PROSITE" id="PS00141">
    <property type="entry name" value="ASP_PROTEASE"/>
    <property type="match status" value="1"/>
</dbReference>
<keyword evidence="17" id="KW-1185">Reference proteome</keyword>
<comment type="similarity">
    <text evidence="2 13">Belongs to the peptidase A1 family.</text>
</comment>
<comment type="caution">
    <text evidence="16">The sequence shown here is derived from an EMBL/GenBank/DDBJ whole genome shotgun (WGS) entry which is preliminary data.</text>
</comment>
<keyword evidence="8" id="KW-0472">Membrane</keyword>
<feature type="disulfide bond" evidence="12">
    <location>
        <begin position="101"/>
        <end position="106"/>
    </location>
</feature>
<evidence type="ECO:0000256" key="1">
    <source>
        <dbReference type="ARBA" id="ARBA00004236"/>
    </source>
</evidence>
<dbReference type="SUPFAM" id="SSF50630">
    <property type="entry name" value="Acid proteases"/>
    <property type="match status" value="1"/>
</dbReference>
<dbReference type="InterPro" id="IPR001461">
    <property type="entry name" value="Aspartic_peptidase_A1"/>
</dbReference>